<dbReference type="STRING" id="1697053.AKN87_08540"/>
<feature type="transmembrane region" description="Helical" evidence="1">
    <location>
        <begin position="242"/>
        <end position="259"/>
    </location>
</feature>
<feature type="transmembrane region" description="Helical" evidence="1">
    <location>
        <begin position="116"/>
        <end position="138"/>
    </location>
</feature>
<feature type="transmembrane region" description="Helical" evidence="1">
    <location>
        <begin position="178"/>
        <end position="199"/>
    </location>
</feature>
<dbReference type="RefSeq" id="WP_053100722.1">
    <property type="nucleotide sequence ID" value="NZ_CP012365.1"/>
</dbReference>
<dbReference type="Proteomes" id="UP000063953">
    <property type="component" value="Chromosome"/>
</dbReference>
<sequence>MQITDRQQGLTITPIWRLAFRPFFLFGMGFAALAVPLWVLALNGYLADFTPASGWLNWHQHELIFGFALAIISGFLLTAVQAWTGQPSLSGQPLLSLFAIWLVARGAWLLNAPLVWLVALDSLFMLALLLQMSLLLISAKQRRNYPVLLILLLLLVANSSFMWGISHDQPALVQQSSYAGLWLIAAMITLIGGRVIPFFTQRGLALTQALPRSAGLDNALLILTLGLGLLYLSGIAAVLGRYLALIWLLLAVGHGYRLARWYRSAIWRVPLLWSLQVAYGWLVIACGLFALWQVGWMASPSSAVHAFTVGAMSNMILAMVARVSLGHTGRPLQLGRLTLVSLVLFNLAVIARVLVIHWDYAIGLWLASALWLLALGLWFIQYLPILTRARVDGHPG</sequence>
<feature type="transmembrane region" description="Helical" evidence="1">
    <location>
        <begin position="63"/>
        <end position="82"/>
    </location>
</feature>
<name>A0A0K1XED8_9GAMM</name>
<evidence type="ECO:0000313" key="3">
    <source>
        <dbReference type="Proteomes" id="UP000063953"/>
    </source>
</evidence>
<keyword evidence="1" id="KW-1133">Transmembrane helix</keyword>
<proteinExistence type="predicted"/>
<protein>
    <submittedName>
        <fullName evidence="2">Short-chain dehydrogenase</fullName>
    </submittedName>
</protein>
<feature type="transmembrane region" description="Helical" evidence="1">
    <location>
        <begin position="304"/>
        <end position="325"/>
    </location>
</feature>
<keyword evidence="3" id="KW-1185">Reference proteome</keyword>
<dbReference type="Pfam" id="PF05940">
    <property type="entry name" value="NnrS"/>
    <property type="match status" value="1"/>
</dbReference>
<organism evidence="2 3">
    <name type="scientific">Thiopseudomonas alkaliphila</name>
    <dbReference type="NCBI Taxonomy" id="1697053"/>
    <lineage>
        <taxon>Bacteria</taxon>
        <taxon>Pseudomonadati</taxon>
        <taxon>Pseudomonadota</taxon>
        <taxon>Gammaproteobacteria</taxon>
        <taxon>Pseudomonadales</taxon>
        <taxon>Pseudomonadaceae</taxon>
        <taxon>Thiopseudomonas</taxon>
    </lineage>
</organism>
<gene>
    <name evidence="2" type="ORF">AKN88_06085</name>
</gene>
<feature type="transmembrane region" description="Helical" evidence="1">
    <location>
        <begin position="362"/>
        <end position="380"/>
    </location>
</feature>
<keyword evidence="1" id="KW-0812">Transmembrane</keyword>
<feature type="transmembrane region" description="Helical" evidence="1">
    <location>
        <begin position="271"/>
        <end position="292"/>
    </location>
</feature>
<evidence type="ECO:0000313" key="2">
    <source>
        <dbReference type="EMBL" id="AKX59543.1"/>
    </source>
</evidence>
<dbReference type="EMBL" id="CP012365">
    <property type="protein sequence ID" value="AKX59543.1"/>
    <property type="molecule type" value="Genomic_DNA"/>
</dbReference>
<dbReference type="AlphaFoldDB" id="A0A0K1XED8"/>
<accession>A0A0K1XED8</accession>
<keyword evidence="1" id="KW-0472">Membrane</keyword>
<dbReference type="PATRIC" id="fig|1698449.3.peg.1222"/>
<dbReference type="InterPro" id="IPR010266">
    <property type="entry name" value="NnrS"/>
</dbReference>
<feature type="transmembrane region" description="Helical" evidence="1">
    <location>
        <begin position="337"/>
        <end position="356"/>
    </location>
</feature>
<feature type="transmembrane region" description="Helical" evidence="1">
    <location>
        <begin position="23"/>
        <end position="43"/>
    </location>
</feature>
<evidence type="ECO:0000256" key="1">
    <source>
        <dbReference type="SAM" id="Phobius"/>
    </source>
</evidence>
<feature type="transmembrane region" description="Helical" evidence="1">
    <location>
        <begin position="219"/>
        <end position="236"/>
    </location>
</feature>
<reference evidence="2 3" key="1">
    <citation type="journal article" date="2015" name="Genome Announc.">
        <title>Genome Sequences of Oblitimonas alkaliphila gen. nov. sp. nov. (Proposed), a Novel Bacterium of the Pseudomonadaceae Family.</title>
        <authorList>
            <person name="Lauer A.C."/>
            <person name="Nicholson A.C."/>
            <person name="Humrighouse B.W."/>
            <person name="Emery B."/>
            <person name="Drobish A."/>
            <person name="Juieng P."/>
            <person name="Loparev V."/>
            <person name="McQuiston J.R."/>
        </authorList>
    </citation>
    <scope>NUCLEOTIDE SEQUENCE [LARGE SCALE GENOMIC DNA]</scope>
    <source>
        <strain evidence="2 3">E5571</strain>
    </source>
</reference>
<feature type="transmembrane region" description="Helical" evidence="1">
    <location>
        <begin position="145"/>
        <end position="166"/>
    </location>
</feature>